<dbReference type="SUPFAM" id="SSF53271">
    <property type="entry name" value="PRTase-like"/>
    <property type="match status" value="1"/>
</dbReference>
<accession>N0BAW1</accession>
<evidence type="ECO:0000256" key="2">
    <source>
        <dbReference type="ARBA" id="ARBA00022679"/>
    </source>
</evidence>
<dbReference type="HOGENOM" id="CLU_080904_0_1_2"/>
<dbReference type="CDD" id="cd06223">
    <property type="entry name" value="PRTases_typeI"/>
    <property type="match status" value="1"/>
</dbReference>
<feature type="domain" description="Phosphoribosyltransferase" evidence="3">
    <location>
        <begin position="9"/>
        <end position="150"/>
    </location>
</feature>
<dbReference type="KEGG" id="ast:Asulf_00730"/>
<keyword evidence="1 4" id="KW-0328">Glycosyltransferase</keyword>
<dbReference type="Proteomes" id="UP000013307">
    <property type="component" value="Chromosome"/>
</dbReference>
<dbReference type="RefSeq" id="WP_015590343.1">
    <property type="nucleotide sequence ID" value="NC_021169.1"/>
</dbReference>
<evidence type="ECO:0000313" key="5">
    <source>
        <dbReference type="Proteomes" id="UP000013307"/>
    </source>
</evidence>
<name>N0BAW1_9EURY</name>
<dbReference type="InterPro" id="IPR029057">
    <property type="entry name" value="PRTase-like"/>
</dbReference>
<dbReference type="PANTHER" id="PTHR43363:SF2">
    <property type="entry name" value="PHOSPHORIBOSYLTRANSFERASE"/>
    <property type="match status" value="1"/>
</dbReference>
<keyword evidence="5" id="KW-1185">Reference proteome</keyword>
<dbReference type="GeneID" id="15392371"/>
<evidence type="ECO:0000313" key="4">
    <source>
        <dbReference type="EMBL" id="AGK60744.1"/>
    </source>
</evidence>
<dbReference type="PANTHER" id="PTHR43363">
    <property type="entry name" value="HYPOXANTHINE PHOSPHORIBOSYLTRANSFERASE"/>
    <property type="match status" value="1"/>
</dbReference>
<reference evidence="4 5" key="1">
    <citation type="journal article" date="2013" name="Genome Announc.">
        <title>Complete Genome Sequence of the Thermophilic and Facultatively Chemolithoautotrophic Sulfate Reducer Archaeoglobus sulfaticallidus Strain PM70-1T.</title>
        <authorList>
            <person name="Stokke R."/>
            <person name="Hocking W.P."/>
            <person name="Steinsbu B.O."/>
            <person name="Steen I.H."/>
        </authorList>
    </citation>
    <scope>NUCLEOTIDE SEQUENCE [LARGE SCALE GENOMIC DNA]</scope>
    <source>
        <strain evidence="4">PM70-1</strain>
    </source>
</reference>
<proteinExistence type="predicted"/>
<dbReference type="Pfam" id="PF00156">
    <property type="entry name" value="Pribosyltran"/>
    <property type="match status" value="1"/>
</dbReference>
<dbReference type="Gene3D" id="3.40.50.2020">
    <property type="match status" value="1"/>
</dbReference>
<dbReference type="OrthoDB" id="4952at2157"/>
<dbReference type="STRING" id="387631.Asulf_00730"/>
<dbReference type="AlphaFoldDB" id="N0BAW1"/>
<protein>
    <submittedName>
        <fullName evidence="4">Putative phosphoribosyltransferase</fullName>
    </submittedName>
</protein>
<evidence type="ECO:0000259" key="3">
    <source>
        <dbReference type="Pfam" id="PF00156"/>
    </source>
</evidence>
<sequence length="195" mass="22856">MFRCITYNWNDIYRSCIDLGVKIAESFSPDVIVAIARGGWVPARILCDVLDVRELYSIKAVHWGRVATKNEARIVQKLNVDLTGKKVLIVDDVTDTGETVLLAKEHIKELNAEEVRIAVVDHKRTSKFQPDFYANLNEEWMWIVYPWSCYEDARDLIEKNELQNEDPERIKEILKERHDFNVDLDIIKYVLKKFE</sequence>
<evidence type="ECO:0000256" key="1">
    <source>
        <dbReference type="ARBA" id="ARBA00022676"/>
    </source>
</evidence>
<dbReference type="InterPro" id="IPR000836">
    <property type="entry name" value="PRTase_dom"/>
</dbReference>
<gene>
    <name evidence="4" type="ORF">Asulf_00730</name>
</gene>
<dbReference type="EMBL" id="CP005290">
    <property type="protein sequence ID" value="AGK60744.1"/>
    <property type="molecule type" value="Genomic_DNA"/>
</dbReference>
<dbReference type="GO" id="GO:0016757">
    <property type="term" value="F:glycosyltransferase activity"/>
    <property type="evidence" value="ECO:0007669"/>
    <property type="project" value="UniProtKB-KW"/>
</dbReference>
<keyword evidence="2 4" id="KW-0808">Transferase</keyword>
<dbReference type="eggNOG" id="arCOG00040">
    <property type="taxonomic scope" value="Archaea"/>
</dbReference>
<organism evidence="4 5">
    <name type="scientific">Archaeoglobus sulfaticallidus PM70-1</name>
    <dbReference type="NCBI Taxonomy" id="387631"/>
    <lineage>
        <taxon>Archaea</taxon>
        <taxon>Methanobacteriati</taxon>
        <taxon>Methanobacteriota</taxon>
        <taxon>Archaeoglobi</taxon>
        <taxon>Archaeoglobales</taxon>
        <taxon>Archaeoglobaceae</taxon>
        <taxon>Archaeoglobus</taxon>
    </lineage>
</organism>